<dbReference type="AlphaFoldDB" id="A0A9W8XV91"/>
<accession>A0A9W8XV91</accession>
<organism evidence="1 2">
    <name type="scientific">Didymosphaeria variabile</name>
    <dbReference type="NCBI Taxonomy" id="1932322"/>
    <lineage>
        <taxon>Eukaryota</taxon>
        <taxon>Fungi</taxon>
        <taxon>Dikarya</taxon>
        <taxon>Ascomycota</taxon>
        <taxon>Pezizomycotina</taxon>
        <taxon>Dothideomycetes</taxon>
        <taxon>Pleosporomycetidae</taxon>
        <taxon>Pleosporales</taxon>
        <taxon>Massarineae</taxon>
        <taxon>Didymosphaeriaceae</taxon>
        <taxon>Didymosphaeria</taxon>
    </lineage>
</organism>
<proteinExistence type="predicted"/>
<protein>
    <submittedName>
        <fullName evidence="1">Uncharacterized protein</fullName>
    </submittedName>
</protein>
<keyword evidence="2" id="KW-1185">Reference proteome</keyword>
<comment type="caution">
    <text evidence="1">The sequence shown here is derived from an EMBL/GenBank/DDBJ whole genome shotgun (WGS) entry which is preliminary data.</text>
</comment>
<evidence type="ECO:0000313" key="1">
    <source>
        <dbReference type="EMBL" id="KAJ4358380.1"/>
    </source>
</evidence>
<gene>
    <name evidence="1" type="ORF">N0V89_002962</name>
</gene>
<sequence>MKKSLEACHFAPCMHTVSPAFQTLFDKLPGQHTCPSCLIKSIIHTLRCARTGIGRRGGIFVSKEKGQADQPNSTRKAIRNEQVDHGRWTDLWGMASVQGFRVAELLEGFIEEEGDSEKEKEDAKRAVEIWREFRRIAMVMPGMKIEGEVDVELLTKYIRLMVVKLLREVEEEDSKGVPVEKVISKEVEEEDSKVAPIVRAHSQQSSVEGSPAPGLAGLRSCLKRKHTSDAINTKSRSKKRVTFDKYAAVSSDHYNIIAHPFSPTLRKQPTIESHRPNAFRETRDRQKLMRRTSMLYKPGRWSSPAGYEKQNTSWRGTEWWHLVGPFGVMKADEEKWEAQWNEGLRVASVFKEICDTWMANRKSLEEEDPSDGAKCGSM</sequence>
<name>A0A9W8XV91_9PLEO</name>
<reference evidence="1" key="1">
    <citation type="submission" date="2022-10" db="EMBL/GenBank/DDBJ databases">
        <title>Tapping the CABI collections for fungal endophytes: first genome assemblies for Collariella, Neodidymelliopsis, Ascochyta clinopodiicola, Didymella pomorum, Didymosphaeria variabile, Neocosmospora piperis and Neocucurbitaria cava.</title>
        <authorList>
            <person name="Hill R."/>
        </authorList>
    </citation>
    <scope>NUCLEOTIDE SEQUENCE</scope>
    <source>
        <strain evidence="1">IMI 356815</strain>
    </source>
</reference>
<dbReference type="OrthoDB" id="3674353at2759"/>
<dbReference type="Proteomes" id="UP001140513">
    <property type="component" value="Unassembled WGS sequence"/>
</dbReference>
<dbReference type="GeneID" id="80906492"/>
<dbReference type="EMBL" id="JAPEUX010000002">
    <property type="protein sequence ID" value="KAJ4358380.1"/>
    <property type="molecule type" value="Genomic_DNA"/>
</dbReference>
<dbReference type="RefSeq" id="XP_056075239.1">
    <property type="nucleotide sequence ID" value="XM_056211766.1"/>
</dbReference>
<evidence type="ECO:0000313" key="2">
    <source>
        <dbReference type="Proteomes" id="UP001140513"/>
    </source>
</evidence>